<dbReference type="PANTHER" id="PTHR12149">
    <property type="entry name" value="FRUCTOSAMINE 3 KINASE-RELATED PROTEIN"/>
    <property type="match status" value="1"/>
</dbReference>
<organism evidence="3 4">
    <name type="scientific">Marinobacter gudaonensis</name>
    <dbReference type="NCBI Taxonomy" id="375760"/>
    <lineage>
        <taxon>Bacteria</taxon>
        <taxon>Pseudomonadati</taxon>
        <taxon>Pseudomonadota</taxon>
        <taxon>Gammaproteobacteria</taxon>
        <taxon>Pseudomonadales</taxon>
        <taxon>Marinobacteraceae</taxon>
        <taxon>Marinobacter</taxon>
    </lineage>
</organism>
<protein>
    <submittedName>
        <fullName evidence="3">Fructosamine-3-kinase</fullName>
    </submittedName>
</protein>
<dbReference type="InterPro" id="IPR016477">
    <property type="entry name" value="Fructo-/Ketosamine-3-kinase"/>
</dbReference>
<dbReference type="PIRSF" id="PIRSF006221">
    <property type="entry name" value="Ketosamine-3-kinase"/>
    <property type="match status" value="1"/>
</dbReference>
<keyword evidence="4" id="KW-1185">Reference proteome</keyword>
<evidence type="ECO:0000313" key="3">
    <source>
        <dbReference type="EMBL" id="SFR38619.1"/>
    </source>
</evidence>
<accession>A0A1I6G8W3</accession>
<dbReference type="GO" id="GO:0016301">
    <property type="term" value="F:kinase activity"/>
    <property type="evidence" value="ECO:0007669"/>
    <property type="project" value="UniProtKB-UniRule"/>
</dbReference>
<proteinExistence type="inferred from homology"/>
<evidence type="ECO:0000256" key="2">
    <source>
        <dbReference type="PIRNR" id="PIRNR006221"/>
    </source>
</evidence>
<dbReference type="EMBL" id="FOYV01000001">
    <property type="protein sequence ID" value="SFR38619.1"/>
    <property type="molecule type" value="Genomic_DNA"/>
</dbReference>
<dbReference type="AlphaFoldDB" id="A0A1I6G8W3"/>
<dbReference type="PANTHER" id="PTHR12149:SF8">
    <property type="entry name" value="PROTEIN-RIBULOSAMINE 3-KINASE"/>
    <property type="match status" value="1"/>
</dbReference>
<keyword evidence="2" id="KW-0808">Transferase</keyword>
<dbReference type="Pfam" id="PF03881">
    <property type="entry name" value="Fructosamin_kin"/>
    <property type="match status" value="1"/>
</dbReference>
<comment type="similarity">
    <text evidence="1 2">Belongs to the fructosamine kinase family.</text>
</comment>
<dbReference type="InterPro" id="IPR011009">
    <property type="entry name" value="Kinase-like_dom_sf"/>
</dbReference>
<dbReference type="STRING" id="375760.SAMN04488073_0224"/>
<dbReference type="Proteomes" id="UP000199290">
    <property type="component" value="Unassembled WGS sequence"/>
</dbReference>
<keyword evidence="2 3" id="KW-0418">Kinase</keyword>
<dbReference type="RefSeq" id="WP_091985051.1">
    <property type="nucleotide sequence ID" value="NZ_FOYV01000001.1"/>
</dbReference>
<gene>
    <name evidence="3" type="ORF">SAMN04488073_0224</name>
</gene>
<evidence type="ECO:0000256" key="1">
    <source>
        <dbReference type="ARBA" id="ARBA00009460"/>
    </source>
</evidence>
<dbReference type="OrthoDB" id="5291879at2"/>
<evidence type="ECO:0000313" key="4">
    <source>
        <dbReference type="Proteomes" id="UP000199290"/>
    </source>
</evidence>
<dbReference type="Gene3D" id="3.90.1200.10">
    <property type="match status" value="1"/>
</dbReference>
<sequence>MAQTHIKRNTSGYPDALMCEAEGLVALADGLKSAGVSAVQVPQVYRVDETALEMTAIRGSRGSDQAWEALGEGLAGLHRQVQKAFGWNRDNYIGLAPQPNRWCDNWGEFFVKDRLGYQVSRVRDAGQRSRFKQLLTRHGDALMDWLNSVCDHPSQLHGDLWNGNVLFDDRGPWLIDPAVYCGDREADIAMTEMFGGFDAVFYRAYDRQYPRTTQYAIKRDVYNLYHYLNHYNLFGGGYLSGCQNGFATIEAIATGRC</sequence>
<dbReference type="SUPFAM" id="SSF56112">
    <property type="entry name" value="Protein kinase-like (PK-like)"/>
    <property type="match status" value="1"/>
</dbReference>
<reference evidence="4" key="1">
    <citation type="submission" date="2016-10" db="EMBL/GenBank/DDBJ databases">
        <authorList>
            <person name="Varghese N."/>
            <person name="Submissions S."/>
        </authorList>
    </citation>
    <scope>NUCLEOTIDE SEQUENCE [LARGE SCALE GENOMIC DNA]</scope>
    <source>
        <strain evidence="4">CGMCC 1.6294</strain>
    </source>
</reference>
<name>A0A1I6G8W3_9GAMM</name>